<evidence type="ECO:0000256" key="3">
    <source>
        <dbReference type="ARBA" id="ARBA00012579"/>
    </source>
</evidence>
<dbReference type="InterPro" id="IPR036571">
    <property type="entry name" value="MECDP_synthase_sf"/>
</dbReference>
<feature type="binding site" evidence="7">
    <location>
        <begin position="132"/>
        <end position="135"/>
    </location>
    <ligand>
        <name>4-CDP-2-C-methyl-D-erythritol 2-phosphate</name>
        <dbReference type="ChEBI" id="CHEBI:57919"/>
    </ligand>
</feature>
<sequence>MRVGFGYDAHRLVSGRPLILGGVEIPYHLGLSGHSDADVLTHALGDALLGAVAAGDLGRHFPDRDPAYRGISSLILLERIVTVVQSRGYRPLTVDVTVVAEKPKIAPYVPQIIEKLAPLLGLPPEAVSIKATSTEKMGFAGREEGIAAYAVVLVARQMEPLPRTPGLG</sequence>
<feature type="binding site" evidence="7">
    <location>
        <position position="142"/>
    </location>
    <ligand>
        <name>4-CDP-2-C-methyl-D-erythritol 2-phosphate</name>
        <dbReference type="ChEBI" id="CHEBI:57919"/>
    </ligand>
</feature>
<accession>A0A7C3UY62</accession>
<feature type="domain" description="2-C-methyl-D-erythritol 2,4-cyclodiphosphate synthase" evidence="9">
    <location>
        <begin position="1"/>
        <end position="154"/>
    </location>
</feature>
<dbReference type="Gene3D" id="3.30.1330.50">
    <property type="entry name" value="2-C-methyl-D-erythritol 2,4-cyclodiphosphate synthase"/>
    <property type="match status" value="1"/>
</dbReference>
<dbReference type="UniPathway" id="UPA00056">
    <property type="reaction ID" value="UER00095"/>
</dbReference>
<evidence type="ECO:0000259" key="9">
    <source>
        <dbReference type="Pfam" id="PF02542"/>
    </source>
</evidence>
<evidence type="ECO:0000256" key="4">
    <source>
        <dbReference type="ARBA" id="ARBA00022723"/>
    </source>
</evidence>
<dbReference type="Pfam" id="PF02542">
    <property type="entry name" value="YgbB"/>
    <property type="match status" value="1"/>
</dbReference>
<evidence type="ECO:0000313" key="10">
    <source>
        <dbReference type="EMBL" id="HGF33221.1"/>
    </source>
</evidence>
<organism evidence="10">
    <name type="scientific">Desulfobacca acetoxidans</name>
    <dbReference type="NCBI Taxonomy" id="60893"/>
    <lineage>
        <taxon>Bacteria</taxon>
        <taxon>Pseudomonadati</taxon>
        <taxon>Thermodesulfobacteriota</taxon>
        <taxon>Desulfobaccia</taxon>
        <taxon>Desulfobaccales</taxon>
        <taxon>Desulfobaccaceae</taxon>
        <taxon>Desulfobacca</taxon>
    </lineage>
</organism>
<keyword evidence="4 7" id="KW-0479">Metal-binding</keyword>
<dbReference type="EMBL" id="DTMF01000060">
    <property type="protein sequence ID" value="HGF33221.1"/>
    <property type="molecule type" value="Genomic_DNA"/>
</dbReference>
<dbReference type="GO" id="GO:0019288">
    <property type="term" value="P:isopentenyl diphosphate biosynthetic process, methylerythritol 4-phosphate pathway"/>
    <property type="evidence" value="ECO:0007669"/>
    <property type="project" value="UniProtKB-UniRule"/>
</dbReference>
<dbReference type="PROSITE" id="PS01350">
    <property type="entry name" value="ISPF"/>
    <property type="match status" value="1"/>
</dbReference>
<dbReference type="FunFam" id="3.30.1330.50:FF:000003">
    <property type="entry name" value="2-C-methyl-D-erythritol 2,4-cyclodiphosphate synthase"/>
    <property type="match status" value="1"/>
</dbReference>
<feature type="binding site" evidence="7">
    <location>
        <position position="42"/>
    </location>
    <ligand>
        <name>a divalent metal cation</name>
        <dbReference type="ChEBI" id="CHEBI:60240"/>
    </ligand>
</feature>
<reference evidence="10" key="1">
    <citation type="journal article" date="2020" name="mSystems">
        <title>Genome- and Community-Level Interaction Insights into Carbon Utilization and Element Cycling Functions of Hydrothermarchaeota in Hydrothermal Sediment.</title>
        <authorList>
            <person name="Zhou Z."/>
            <person name="Liu Y."/>
            <person name="Xu W."/>
            <person name="Pan J."/>
            <person name="Luo Z.H."/>
            <person name="Li M."/>
        </authorList>
    </citation>
    <scope>NUCLEOTIDE SEQUENCE [LARGE SCALE GENOMIC DNA]</scope>
    <source>
        <strain evidence="10">SpSt-897</strain>
    </source>
</reference>
<dbReference type="SUPFAM" id="SSF69765">
    <property type="entry name" value="IpsF-like"/>
    <property type="match status" value="1"/>
</dbReference>
<dbReference type="PANTHER" id="PTHR43181">
    <property type="entry name" value="2-C-METHYL-D-ERYTHRITOL 2,4-CYCLODIPHOSPHATE SYNTHASE, CHLOROPLASTIC"/>
    <property type="match status" value="1"/>
</dbReference>
<gene>
    <name evidence="7" type="primary">ispF</name>
    <name evidence="10" type="ORF">ENW96_02385</name>
</gene>
<dbReference type="GO" id="GO:0046872">
    <property type="term" value="F:metal ion binding"/>
    <property type="evidence" value="ECO:0007669"/>
    <property type="project" value="UniProtKB-KW"/>
</dbReference>
<dbReference type="GO" id="GO:0016114">
    <property type="term" value="P:terpenoid biosynthetic process"/>
    <property type="evidence" value="ECO:0007669"/>
    <property type="project" value="InterPro"/>
</dbReference>
<comment type="pathway">
    <text evidence="2 7">Isoprenoid biosynthesis; isopentenyl diphosphate biosynthesis via DXP pathway; isopentenyl diphosphate from 1-deoxy-D-xylulose 5-phosphate: step 4/6.</text>
</comment>
<comment type="cofactor">
    <cofactor evidence="7">
        <name>a divalent metal cation</name>
        <dbReference type="ChEBI" id="CHEBI:60240"/>
    </cofactor>
    <text evidence="7">Binds 1 divalent metal cation per subunit.</text>
</comment>
<feature type="binding site" evidence="7">
    <location>
        <begin position="34"/>
        <end position="35"/>
    </location>
    <ligand>
        <name>4-CDP-2-C-methyl-D-erythritol 2-phosphate</name>
        <dbReference type="ChEBI" id="CHEBI:57919"/>
    </ligand>
</feature>
<dbReference type="AlphaFoldDB" id="A0A7C3UY62"/>
<dbReference type="HAMAP" id="MF_00107">
    <property type="entry name" value="IspF"/>
    <property type="match status" value="1"/>
</dbReference>
<evidence type="ECO:0000256" key="7">
    <source>
        <dbReference type="HAMAP-Rule" id="MF_00107"/>
    </source>
</evidence>
<feature type="site" description="Transition state stabilizer" evidence="7">
    <location>
        <position position="133"/>
    </location>
</feature>
<comment type="caution">
    <text evidence="7">Lacks conserved residue(s) required for the propagation of feature annotation.</text>
</comment>
<name>A0A7C3UY62_9BACT</name>
<dbReference type="GO" id="GO:0008685">
    <property type="term" value="F:2-C-methyl-D-erythritol 2,4-cyclodiphosphate synthase activity"/>
    <property type="evidence" value="ECO:0007669"/>
    <property type="project" value="UniProtKB-UniRule"/>
</dbReference>
<feature type="binding site" evidence="7">
    <location>
        <begin position="8"/>
        <end position="10"/>
    </location>
    <ligand>
        <name>4-CDP-2-C-methyl-D-erythritol 2-phosphate</name>
        <dbReference type="ChEBI" id="CHEBI:57919"/>
    </ligand>
</feature>
<keyword evidence="6 7" id="KW-0456">Lyase</keyword>
<feature type="binding site" evidence="7">
    <location>
        <begin position="61"/>
        <end position="65"/>
    </location>
    <ligand>
        <name>4-CDP-2-C-methyl-D-erythritol 2-phosphate</name>
        <dbReference type="ChEBI" id="CHEBI:57919"/>
    </ligand>
</feature>
<evidence type="ECO:0000256" key="8">
    <source>
        <dbReference type="RuleBase" id="RU004395"/>
    </source>
</evidence>
<feature type="site" description="Transition state stabilizer" evidence="7">
    <location>
        <position position="34"/>
    </location>
</feature>
<dbReference type="NCBIfam" id="TIGR00151">
    <property type="entry name" value="ispF"/>
    <property type="match status" value="1"/>
</dbReference>
<comment type="caution">
    <text evidence="10">The sequence shown here is derived from an EMBL/GenBank/DDBJ whole genome shotgun (WGS) entry which is preliminary data.</text>
</comment>
<dbReference type="CDD" id="cd00554">
    <property type="entry name" value="MECDP_synthase"/>
    <property type="match status" value="1"/>
</dbReference>
<comment type="catalytic activity">
    <reaction evidence="1 7 8">
        <text>4-CDP-2-C-methyl-D-erythritol 2-phosphate = 2-C-methyl-D-erythritol 2,4-cyclic diphosphate + CMP</text>
        <dbReference type="Rhea" id="RHEA:23864"/>
        <dbReference type="ChEBI" id="CHEBI:57919"/>
        <dbReference type="ChEBI" id="CHEBI:58483"/>
        <dbReference type="ChEBI" id="CHEBI:60377"/>
        <dbReference type="EC" id="4.6.1.12"/>
    </reaction>
</comment>
<evidence type="ECO:0000256" key="6">
    <source>
        <dbReference type="ARBA" id="ARBA00023239"/>
    </source>
</evidence>
<evidence type="ECO:0000256" key="2">
    <source>
        <dbReference type="ARBA" id="ARBA00004709"/>
    </source>
</evidence>
<comment type="subunit">
    <text evidence="7">Homotrimer.</text>
</comment>
<feature type="binding site" evidence="7">
    <location>
        <position position="8"/>
    </location>
    <ligand>
        <name>a divalent metal cation</name>
        <dbReference type="ChEBI" id="CHEBI:60240"/>
    </ligand>
</feature>
<dbReference type="InterPro" id="IPR003526">
    <property type="entry name" value="MECDP_synthase"/>
</dbReference>
<feature type="binding site" evidence="7">
    <location>
        <position position="139"/>
    </location>
    <ligand>
        <name>4-CDP-2-C-methyl-D-erythritol 2-phosphate</name>
        <dbReference type="ChEBI" id="CHEBI:57919"/>
    </ligand>
</feature>
<protein>
    <recommendedName>
        <fullName evidence="3 7">2-C-methyl-D-erythritol 2,4-cyclodiphosphate synthase</fullName>
        <shortName evidence="7">MECDP-synthase</shortName>
        <shortName evidence="7">MECPP-synthase</shortName>
        <shortName evidence="7">MECPS</shortName>
        <ecNumber evidence="3 7">4.6.1.12</ecNumber>
    </recommendedName>
</protein>
<evidence type="ECO:0000256" key="5">
    <source>
        <dbReference type="ARBA" id="ARBA00023229"/>
    </source>
</evidence>
<proteinExistence type="inferred from homology"/>
<dbReference type="InterPro" id="IPR020555">
    <property type="entry name" value="MECDP_synthase_CS"/>
</dbReference>
<comment type="similarity">
    <text evidence="7 8">Belongs to the IspF family.</text>
</comment>
<comment type="function">
    <text evidence="7">Involved in the biosynthesis of isopentenyl diphosphate (IPP) and dimethylallyl diphosphate (DMAPP), two major building blocks of isoprenoid compounds. Catalyzes the conversion of 4-diphosphocytidyl-2-C-methyl-D-erythritol 2-phosphate (CDP-ME2P) to 2-C-methyl-D-erythritol 2,4-cyclodiphosphate (ME-CPP) with a corresponding release of cytidine 5-monophosphate (CMP).</text>
</comment>
<feature type="binding site" evidence="7">
    <location>
        <begin position="56"/>
        <end position="58"/>
    </location>
    <ligand>
        <name>4-CDP-2-C-methyl-D-erythritol 2-phosphate</name>
        <dbReference type="ChEBI" id="CHEBI:57919"/>
    </ligand>
</feature>
<keyword evidence="5 7" id="KW-0414">Isoprene biosynthesis</keyword>
<dbReference type="PANTHER" id="PTHR43181:SF1">
    <property type="entry name" value="2-C-METHYL-D-ERYTHRITOL 2,4-CYCLODIPHOSPHATE SYNTHASE, CHLOROPLASTIC"/>
    <property type="match status" value="1"/>
</dbReference>
<dbReference type="EC" id="4.6.1.12" evidence="3 7"/>
<feature type="binding site" evidence="7">
    <location>
        <position position="10"/>
    </location>
    <ligand>
        <name>a divalent metal cation</name>
        <dbReference type="ChEBI" id="CHEBI:60240"/>
    </ligand>
</feature>
<evidence type="ECO:0000256" key="1">
    <source>
        <dbReference type="ARBA" id="ARBA00000200"/>
    </source>
</evidence>